<organism evidence="3 4">
    <name type="scientific">Coccomyxa subellipsoidea</name>
    <dbReference type="NCBI Taxonomy" id="248742"/>
    <lineage>
        <taxon>Eukaryota</taxon>
        <taxon>Viridiplantae</taxon>
        <taxon>Chlorophyta</taxon>
        <taxon>core chlorophytes</taxon>
        <taxon>Trebouxiophyceae</taxon>
        <taxon>Trebouxiophyceae incertae sedis</taxon>
        <taxon>Coccomyxaceae</taxon>
        <taxon>Coccomyxa</taxon>
    </lineage>
</organism>
<comment type="caution">
    <text evidence="3">The sequence shown here is derived from an EMBL/GenBank/DDBJ whole genome shotgun (WGS) entry which is preliminary data.</text>
</comment>
<dbReference type="InterPro" id="IPR029052">
    <property type="entry name" value="Metallo-depent_PP-like"/>
</dbReference>
<dbReference type="SUPFAM" id="SSF56300">
    <property type="entry name" value="Metallo-dependent phosphatases"/>
    <property type="match status" value="1"/>
</dbReference>
<feature type="domain" description="Calcineurin-like phosphoesterase" evidence="2">
    <location>
        <begin position="30"/>
        <end position="161"/>
    </location>
</feature>
<dbReference type="EMBL" id="JALJOT010000016">
    <property type="protein sequence ID" value="KAK9902042.1"/>
    <property type="molecule type" value="Genomic_DNA"/>
</dbReference>
<dbReference type="PANTHER" id="PTHR34990">
    <property type="entry name" value="UDP-2,3-DIACYLGLUCOSAMINE HYDROLASE-RELATED"/>
    <property type="match status" value="1"/>
</dbReference>
<sequence>MEAGASKTFNYRSVFISDLHLGTPQSQAHVLLPFLQQANTCEVIYVPGNHDEAVRSFLNRCDTTVHLSHTATRFLGDLLYDIFVSLNILIKAVRRLVKLPYWSLAAHIHCKSKFAAEVVDRYEHALAAEARRQGTDGVICGHIHCPRIRTINGILYVNDGDWVDSCSALVEDAEGNLDILHWMDHYKEPALTSPARSSCADSDDVSDTESAVSQQAALLFDVLSLGSSSGRGSLLPKREAREPKVRH</sequence>
<proteinExistence type="predicted"/>
<protein>
    <recommendedName>
        <fullName evidence="2">Calcineurin-like phosphoesterase domain-containing protein</fullName>
    </recommendedName>
</protein>
<evidence type="ECO:0000313" key="3">
    <source>
        <dbReference type="EMBL" id="KAK9902042.1"/>
    </source>
</evidence>
<dbReference type="InterPro" id="IPR024654">
    <property type="entry name" value="Calcineurin-like_PHP_lpxH"/>
</dbReference>
<dbReference type="Pfam" id="PF12850">
    <property type="entry name" value="Metallophos_2"/>
    <property type="match status" value="1"/>
</dbReference>
<evidence type="ECO:0000313" key="4">
    <source>
        <dbReference type="Proteomes" id="UP001491310"/>
    </source>
</evidence>
<feature type="compositionally biased region" description="Basic and acidic residues" evidence="1">
    <location>
        <begin position="236"/>
        <end position="247"/>
    </location>
</feature>
<dbReference type="Proteomes" id="UP001491310">
    <property type="component" value="Unassembled WGS sequence"/>
</dbReference>
<evidence type="ECO:0000256" key="1">
    <source>
        <dbReference type="SAM" id="MobiDB-lite"/>
    </source>
</evidence>
<dbReference type="InterPro" id="IPR043461">
    <property type="entry name" value="LpxH-like"/>
</dbReference>
<feature type="compositionally biased region" description="Low complexity" evidence="1">
    <location>
        <begin position="226"/>
        <end position="235"/>
    </location>
</feature>
<keyword evidence="4" id="KW-1185">Reference proteome</keyword>
<accession>A0ABR2YC02</accession>
<reference evidence="3 4" key="1">
    <citation type="journal article" date="2024" name="Nat. Commun.">
        <title>Phylogenomics reveals the evolutionary origins of lichenization in chlorophyte algae.</title>
        <authorList>
            <person name="Puginier C."/>
            <person name="Libourel C."/>
            <person name="Otte J."/>
            <person name="Skaloud P."/>
            <person name="Haon M."/>
            <person name="Grisel S."/>
            <person name="Petersen M."/>
            <person name="Berrin J.G."/>
            <person name="Delaux P.M."/>
            <person name="Dal Grande F."/>
            <person name="Keller J."/>
        </authorList>
    </citation>
    <scope>NUCLEOTIDE SEQUENCE [LARGE SCALE GENOMIC DNA]</scope>
    <source>
        <strain evidence="3 4">SAG 216-7</strain>
    </source>
</reference>
<evidence type="ECO:0000259" key="2">
    <source>
        <dbReference type="Pfam" id="PF12850"/>
    </source>
</evidence>
<name>A0ABR2YC02_9CHLO</name>
<dbReference type="CDD" id="cd07398">
    <property type="entry name" value="MPP_YbbF-LpxH"/>
    <property type="match status" value="1"/>
</dbReference>
<feature type="region of interest" description="Disordered" evidence="1">
    <location>
        <begin position="226"/>
        <end position="247"/>
    </location>
</feature>
<gene>
    <name evidence="3" type="ORF">WJX75_002215</name>
</gene>
<dbReference type="Gene3D" id="3.60.21.10">
    <property type="match status" value="1"/>
</dbReference>
<dbReference type="PANTHER" id="PTHR34990:SF2">
    <property type="entry name" value="BLL8164 PROTEIN"/>
    <property type="match status" value="1"/>
</dbReference>